<dbReference type="GO" id="GO:0005737">
    <property type="term" value="C:cytoplasm"/>
    <property type="evidence" value="ECO:0007669"/>
    <property type="project" value="TreeGrafter"/>
</dbReference>
<dbReference type="PANTHER" id="PTHR46475">
    <property type="entry name" value="REGULATORY PROTEIN NPR3"/>
    <property type="match status" value="1"/>
</dbReference>
<dbReference type="Pfam" id="PF12313">
    <property type="entry name" value="NPR1_like_C"/>
    <property type="match status" value="1"/>
</dbReference>
<comment type="pathway">
    <text evidence="1">Protein modification; protein ubiquitination.</text>
</comment>
<dbReference type="GO" id="GO:0042742">
    <property type="term" value="P:defense response to bacterium"/>
    <property type="evidence" value="ECO:0007669"/>
    <property type="project" value="TreeGrafter"/>
</dbReference>
<protein>
    <recommendedName>
        <fullName evidence="3">BTB domain-containing protein</fullName>
    </recommendedName>
</protein>
<dbReference type="InterPro" id="IPR044292">
    <property type="entry name" value="NPR"/>
</dbReference>
<dbReference type="InterPro" id="IPR021094">
    <property type="entry name" value="NPR1/NIM1-like_C"/>
</dbReference>
<feature type="region of interest" description="Disordered" evidence="2">
    <location>
        <begin position="321"/>
        <end position="351"/>
    </location>
</feature>
<sequence>MEFPFHNILHSSHEFSAAAMNSFSVLSESNSGGSSCMSNAEAISQENSSTPDVTALKRLSENLESVFGTSEFSDAAIVASDGREIPIHRFILSGRSVFFKNLLSKPEIIASIITKGARTSDAAPGGRNALQILKRLTKLVDYQRCIQRGKDAPKDRLCIEILEQAETKAPLVGDASFSLATAGEDHRQKWSDLENRVAMARLLFPKEAQVAMHIAKVDGTKEFPLTANCGALPGHRIAFSNLNEAPFVMEDAHLQRIIALTKTVEFGRRFFPRCSEALDKIVDDEDLIDLANFGNDIDPKRQLRKRRYQEFLEEFKTTFSQDKEEFEKSRASSSTKGLSRTNAKMKSRNRT</sequence>
<dbReference type="GO" id="GO:2000031">
    <property type="term" value="P:regulation of salicylic acid mediated signaling pathway"/>
    <property type="evidence" value="ECO:0007669"/>
    <property type="project" value="InterPro"/>
</dbReference>
<dbReference type="PROSITE" id="PS50097">
    <property type="entry name" value="BTB"/>
    <property type="match status" value="1"/>
</dbReference>
<gene>
    <name evidence="4" type="ORF">MKW94_026177</name>
</gene>
<proteinExistence type="predicted"/>
<dbReference type="InterPro" id="IPR011333">
    <property type="entry name" value="SKP1/BTB/POZ_sf"/>
</dbReference>
<accession>A0AA41W051</accession>
<dbReference type="PANTHER" id="PTHR46475:SF1">
    <property type="entry name" value="REGULATORY PROTEIN NPR2"/>
    <property type="match status" value="1"/>
</dbReference>
<dbReference type="EMBL" id="JAJJMA010331095">
    <property type="protein sequence ID" value="MCL7050735.1"/>
    <property type="molecule type" value="Genomic_DNA"/>
</dbReference>
<dbReference type="GO" id="GO:0005634">
    <property type="term" value="C:nucleus"/>
    <property type="evidence" value="ECO:0007669"/>
    <property type="project" value="TreeGrafter"/>
</dbReference>
<organism evidence="4 5">
    <name type="scientific">Papaver nudicaule</name>
    <name type="common">Iceland poppy</name>
    <dbReference type="NCBI Taxonomy" id="74823"/>
    <lineage>
        <taxon>Eukaryota</taxon>
        <taxon>Viridiplantae</taxon>
        <taxon>Streptophyta</taxon>
        <taxon>Embryophyta</taxon>
        <taxon>Tracheophyta</taxon>
        <taxon>Spermatophyta</taxon>
        <taxon>Magnoliopsida</taxon>
        <taxon>Ranunculales</taxon>
        <taxon>Papaveraceae</taxon>
        <taxon>Papaveroideae</taxon>
        <taxon>Papaver</taxon>
    </lineage>
</organism>
<evidence type="ECO:0000313" key="5">
    <source>
        <dbReference type="Proteomes" id="UP001177140"/>
    </source>
</evidence>
<evidence type="ECO:0000313" key="4">
    <source>
        <dbReference type="EMBL" id="MCL7050735.1"/>
    </source>
</evidence>
<dbReference type="AlphaFoldDB" id="A0AA41W051"/>
<reference evidence="4" key="1">
    <citation type="submission" date="2022-03" db="EMBL/GenBank/DDBJ databases">
        <title>A functionally conserved STORR gene fusion in Papaver species that diverged 16.8 million years ago.</title>
        <authorList>
            <person name="Catania T."/>
        </authorList>
    </citation>
    <scope>NUCLEOTIDE SEQUENCE</scope>
    <source>
        <strain evidence="4">S-191538</strain>
    </source>
</reference>
<feature type="compositionally biased region" description="Polar residues" evidence="2">
    <location>
        <begin position="331"/>
        <end position="342"/>
    </location>
</feature>
<dbReference type="Pfam" id="PF00651">
    <property type="entry name" value="BTB"/>
    <property type="match status" value="1"/>
</dbReference>
<keyword evidence="5" id="KW-1185">Reference proteome</keyword>
<evidence type="ECO:0000259" key="3">
    <source>
        <dbReference type="PROSITE" id="PS50097"/>
    </source>
</evidence>
<dbReference type="GO" id="GO:2000022">
    <property type="term" value="P:regulation of jasmonic acid mediated signaling pathway"/>
    <property type="evidence" value="ECO:0007669"/>
    <property type="project" value="InterPro"/>
</dbReference>
<dbReference type="Proteomes" id="UP001177140">
    <property type="component" value="Unassembled WGS sequence"/>
</dbReference>
<evidence type="ECO:0000256" key="2">
    <source>
        <dbReference type="SAM" id="MobiDB-lite"/>
    </source>
</evidence>
<feature type="compositionally biased region" description="Basic and acidic residues" evidence="2">
    <location>
        <begin position="321"/>
        <end position="330"/>
    </location>
</feature>
<dbReference type="InterPro" id="IPR000210">
    <property type="entry name" value="BTB/POZ_dom"/>
</dbReference>
<name>A0AA41W051_PAPNU</name>
<dbReference type="SUPFAM" id="SSF54695">
    <property type="entry name" value="POZ domain"/>
    <property type="match status" value="1"/>
</dbReference>
<comment type="caution">
    <text evidence="4">The sequence shown here is derived from an EMBL/GenBank/DDBJ whole genome shotgun (WGS) entry which is preliminary data.</text>
</comment>
<dbReference type="GO" id="GO:0009862">
    <property type="term" value="P:systemic acquired resistance, salicylic acid mediated signaling pathway"/>
    <property type="evidence" value="ECO:0007669"/>
    <property type="project" value="InterPro"/>
</dbReference>
<dbReference type="Gene3D" id="3.30.710.10">
    <property type="entry name" value="Potassium Channel Kv1.1, Chain A"/>
    <property type="match status" value="1"/>
</dbReference>
<feature type="domain" description="BTB" evidence="3">
    <location>
        <begin position="73"/>
        <end position="104"/>
    </location>
</feature>
<dbReference type="GO" id="GO:0050832">
    <property type="term" value="P:defense response to fungus"/>
    <property type="evidence" value="ECO:0007669"/>
    <property type="project" value="TreeGrafter"/>
</dbReference>
<evidence type="ECO:0000256" key="1">
    <source>
        <dbReference type="ARBA" id="ARBA00004906"/>
    </source>
</evidence>